<accession>A0A091BHR7</accession>
<dbReference type="AlphaFoldDB" id="A0A091BHR7"/>
<evidence type="ECO:0000256" key="1">
    <source>
        <dbReference type="SAM" id="Coils"/>
    </source>
</evidence>
<feature type="coiled-coil region" evidence="1">
    <location>
        <begin position="118"/>
        <end position="145"/>
    </location>
</feature>
<name>A0A091BHR7_9GAMM</name>
<keyword evidence="3" id="KW-1185">Reference proteome</keyword>
<dbReference type="OrthoDB" id="5965529at2"/>
<dbReference type="RefSeq" id="WP_022969675.1">
    <property type="nucleotide sequence ID" value="NZ_ATVD01000003.1"/>
</dbReference>
<dbReference type="EMBL" id="AVCI01000004">
    <property type="protein sequence ID" value="KFN43890.1"/>
    <property type="molecule type" value="Genomic_DNA"/>
</dbReference>
<protein>
    <submittedName>
        <fullName evidence="2">Uncharacterized protein</fullName>
    </submittedName>
</protein>
<keyword evidence="1" id="KW-0175">Coiled coil</keyword>
<comment type="caution">
    <text evidence="2">The sequence shown here is derived from an EMBL/GenBank/DDBJ whole genome shotgun (WGS) entry which is preliminary data.</text>
</comment>
<proteinExistence type="predicted"/>
<dbReference type="STRING" id="1121015.GCA_000420545_02061"/>
<dbReference type="eggNOG" id="ENOG5032FP6">
    <property type="taxonomic scope" value="Bacteria"/>
</dbReference>
<organism evidence="2 3">
    <name type="scientific">Arenimonas oryziterrae DSM 21050 = YC6267</name>
    <dbReference type="NCBI Taxonomy" id="1121015"/>
    <lineage>
        <taxon>Bacteria</taxon>
        <taxon>Pseudomonadati</taxon>
        <taxon>Pseudomonadota</taxon>
        <taxon>Gammaproteobacteria</taxon>
        <taxon>Lysobacterales</taxon>
        <taxon>Lysobacteraceae</taxon>
        <taxon>Arenimonas</taxon>
    </lineage>
</organism>
<dbReference type="PATRIC" id="fig|1121015.4.peg.1100"/>
<evidence type="ECO:0000313" key="3">
    <source>
        <dbReference type="Proteomes" id="UP000029385"/>
    </source>
</evidence>
<reference evidence="2 3" key="1">
    <citation type="submission" date="2013-09" db="EMBL/GenBank/DDBJ databases">
        <title>Genome sequencing of Arenimonas oryziterrae.</title>
        <authorList>
            <person name="Chen F."/>
            <person name="Wang G."/>
        </authorList>
    </citation>
    <scope>NUCLEOTIDE SEQUENCE [LARGE SCALE GENOMIC DNA]</scope>
    <source>
        <strain evidence="2 3">YC6267</strain>
    </source>
</reference>
<sequence length="265" mass="28674">MKDLRNLLIDCRIELRKAQRDFHKTELCDRLDVAIQDLAGVRAPDPAAPKVAEKTPEATAAAAVESFHEALPTGEKAQTANQVALAWQAAARDLKFTDLPLYEALSKKVMTKLGTKTVLDQTTELRELEQSLAAQKEQFETLAGAKQAIVAQRDTLLGALATAVPQLNDGGDPIAVALARLELLKSQSTKAVAAGVAQVVEAESHVPTQQLLEQVSAGARPLTRDQREWCIGEAMVTSGFQYTPVELIEQGDAYLAKLILDARRG</sequence>
<gene>
    <name evidence="2" type="ORF">N789_08050</name>
</gene>
<dbReference type="Proteomes" id="UP000029385">
    <property type="component" value="Unassembled WGS sequence"/>
</dbReference>
<evidence type="ECO:0000313" key="2">
    <source>
        <dbReference type="EMBL" id="KFN43890.1"/>
    </source>
</evidence>